<dbReference type="InterPro" id="IPR001387">
    <property type="entry name" value="Cro/C1-type_HTH"/>
</dbReference>
<dbReference type="InterPro" id="IPR010982">
    <property type="entry name" value="Lambda_DNA-bd_dom_sf"/>
</dbReference>
<accession>A0A066TZN7</accession>
<keyword evidence="3" id="KW-1185">Reference proteome</keyword>
<evidence type="ECO:0000313" key="3">
    <source>
        <dbReference type="Proteomes" id="UP000027345"/>
    </source>
</evidence>
<dbReference type="OrthoDB" id="3608749at2"/>
<gene>
    <name evidence="2" type="ORF">DV20_35705</name>
</gene>
<dbReference type="GO" id="GO:0003677">
    <property type="term" value="F:DNA binding"/>
    <property type="evidence" value="ECO:0007669"/>
    <property type="project" value="InterPro"/>
</dbReference>
<dbReference type="PANTHER" id="PTHR35010:SF2">
    <property type="entry name" value="BLL4672 PROTEIN"/>
    <property type="match status" value="1"/>
</dbReference>
<protein>
    <recommendedName>
        <fullName evidence="1">HTH cro/C1-type domain-containing protein</fullName>
    </recommendedName>
</protein>
<dbReference type="PANTHER" id="PTHR35010">
    <property type="entry name" value="BLL4672 PROTEIN-RELATED"/>
    <property type="match status" value="1"/>
</dbReference>
<dbReference type="InterPro" id="IPR041413">
    <property type="entry name" value="MLTR_LBD"/>
</dbReference>
<comment type="caution">
    <text evidence="2">The sequence shown here is derived from an EMBL/GenBank/DDBJ whole genome shotgun (WGS) entry which is preliminary data.</text>
</comment>
<proteinExistence type="predicted"/>
<dbReference type="SUPFAM" id="SSF47413">
    <property type="entry name" value="lambda repressor-like DNA-binding domains"/>
    <property type="match status" value="1"/>
</dbReference>
<dbReference type="Pfam" id="PF17765">
    <property type="entry name" value="MLTR_LBD"/>
    <property type="match status" value="1"/>
</dbReference>
<dbReference type="RefSeq" id="WP_051736253.1">
    <property type="nucleotide sequence ID" value="NZ_JMQI01000073.1"/>
</dbReference>
<dbReference type="STRING" id="287986.DV20_35705"/>
<organism evidence="2 3">
    <name type="scientific">Amycolatopsis rifamycinica</name>
    <dbReference type="NCBI Taxonomy" id="287986"/>
    <lineage>
        <taxon>Bacteria</taxon>
        <taxon>Bacillati</taxon>
        <taxon>Actinomycetota</taxon>
        <taxon>Actinomycetes</taxon>
        <taxon>Pseudonocardiales</taxon>
        <taxon>Pseudonocardiaceae</taxon>
        <taxon>Amycolatopsis</taxon>
    </lineage>
</organism>
<dbReference type="PROSITE" id="PS50943">
    <property type="entry name" value="HTH_CROC1"/>
    <property type="match status" value="1"/>
</dbReference>
<dbReference type="Proteomes" id="UP000027345">
    <property type="component" value="Unassembled WGS sequence"/>
</dbReference>
<reference evidence="2 3" key="1">
    <citation type="submission" date="2014-05" db="EMBL/GenBank/DDBJ databases">
        <title>Draft genome sequence of Amycolatopsis rifamycinica DSM 46095.</title>
        <authorList>
            <person name="Lal R."/>
            <person name="Saxena A."/>
            <person name="Kumari R."/>
            <person name="Mukherjee U."/>
            <person name="Singh P."/>
            <person name="Sangwan N."/>
            <person name="Mahato N.K."/>
        </authorList>
    </citation>
    <scope>NUCLEOTIDE SEQUENCE [LARGE SCALE GENOMIC DNA]</scope>
    <source>
        <strain evidence="2 3">DSM 46095</strain>
    </source>
</reference>
<dbReference type="Gene3D" id="1.10.260.40">
    <property type="entry name" value="lambda repressor-like DNA-binding domains"/>
    <property type="match status" value="1"/>
</dbReference>
<evidence type="ECO:0000259" key="1">
    <source>
        <dbReference type="PROSITE" id="PS50943"/>
    </source>
</evidence>
<name>A0A066TZN7_9PSEU</name>
<dbReference type="SMART" id="SM00530">
    <property type="entry name" value="HTH_XRE"/>
    <property type="match status" value="1"/>
</dbReference>
<feature type="domain" description="HTH cro/C1-type" evidence="1">
    <location>
        <begin position="41"/>
        <end position="88"/>
    </location>
</feature>
<dbReference type="CDD" id="cd00093">
    <property type="entry name" value="HTH_XRE"/>
    <property type="match status" value="1"/>
</dbReference>
<dbReference type="AlphaFoldDB" id="A0A066TZN7"/>
<evidence type="ECO:0000313" key="2">
    <source>
        <dbReference type="EMBL" id="KDN17329.1"/>
    </source>
</evidence>
<sequence>MGETSEPTLREALADFLRRRRDALPPQAVGLPVGPRRRTPGLRRDEVARLANMSATYYERLEQGRGPQPSTAILTGLARALRLDPAERAYLHLLAGRAEPAAPSPDGAVDRRLLSVMHAMEATSPAFAADDLATILAQNELHATLFGPVAGLPGGEGNLFWCWFVSHRWRRAMLNPPDQQEAIGRAYVAGLRVVAAERGYDAAATALVGRLRAASEEFARMWTEHRVAKPSSSMVVTVVDERVGRLDFDPALLVGPRSRQRLHSLHAASGTPTRQRVSRLLELVRRH</sequence>
<dbReference type="eggNOG" id="COG1396">
    <property type="taxonomic scope" value="Bacteria"/>
</dbReference>
<dbReference type="EMBL" id="JMQI01000073">
    <property type="protein sequence ID" value="KDN17329.1"/>
    <property type="molecule type" value="Genomic_DNA"/>
</dbReference>
<dbReference type="Gene3D" id="3.30.450.180">
    <property type="match status" value="1"/>
</dbReference>
<dbReference type="Pfam" id="PF13560">
    <property type="entry name" value="HTH_31"/>
    <property type="match status" value="1"/>
</dbReference>